<dbReference type="Proteomes" id="UP000195557">
    <property type="component" value="Unassembled WGS sequence"/>
</dbReference>
<dbReference type="Pfam" id="PF09837">
    <property type="entry name" value="DUF2064"/>
    <property type="match status" value="1"/>
</dbReference>
<evidence type="ECO:0008006" key="2">
    <source>
        <dbReference type="Google" id="ProtNLM"/>
    </source>
</evidence>
<dbReference type="eggNOG" id="ENOG502SH03">
    <property type="taxonomic scope" value="Eukaryota"/>
</dbReference>
<protein>
    <recommendedName>
        <fullName evidence="2">Transferase 1, rSAM/selenodomain-associated</fullName>
    </recommendedName>
</protein>
<name>A0A1Y5IJ45_OSTTA</name>
<dbReference type="InterPro" id="IPR018641">
    <property type="entry name" value="Trfase_1_rSAM/seldom-assoc"/>
</dbReference>
<dbReference type="SUPFAM" id="SSF53448">
    <property type="entry name" value="Nucleotide-diphospho-sugar transferases"/>
    <property type="match status" value="1"/>
</dbReference>
<gene>
    <name evidence="1" type="ORF">BE221DRAFT_70265</name>
</gene>
<evidence type="ECO:0000313" key="1">
    <source>
        <dbReference type="EMBL" id="OUS48133.1"/>
    </source>
</evidence>
<dbReference type="EMBL" id="KZ155776">
    <property type="protein sequence ID" value="OUS48133.1"/>
    <property type="molecule type" value="Genomic_DNA"/>
</dbReference>
<dbReference type="Gene3D" id="3.90.550.10">
    <property type="entry name" value="Spore Coat Polysaccharide Biosynthesis Protein SpsA, Chain A"/>
    <property type="match status" value="1"/>
</dbReference>
<dbReference type="PANTHER" id="PTHR36529:SF1">
    <property type="entry name" value="GLYCOSYLTRANSFERASE"/>
    <property type="match status" value="1"/>
</dbReference>
<accession>A0A1Y5IJ45</accession>
<reference evidence="1" key="1">
    <citation type="submission" date="2017-04" db="EMBL/GenBank/DDBJ databases">
        <title>Population genomics of picophytoplankton unveils novel chromosome hypervariability.</title>
        <authorList>
            <consortium name="DOE Joint Genome Institute"/>
            <person name="Blanc-Mathieu R."/>
            <person name="Krasovec M."/>
            <person name="Hebrard M."/>
            <person name="Yau S."/>
            <person name="Desgranges E."/>
            <person name="Martin J."/>
            <person name="Schackwitz W."/>
            <person name="Kuo A."/>
            <person name="Salin G."/>
            <person name="Donnadieu C."/>
            <person name="Desdevises Y."/>
            <person name="Sanchez-Ferandin S."/>
            <person name="Moreau H."/>
            <person name="Rivals E."/>
            <person name="Grigoriev I.V."/>
            <person name="Grimsley N."/>
            <person name="Eyre-Walker A."/>
            <person name="Piganeau G."/>
        </authorList>
    </citation>
    <scope>NUCLEOTIDE SEQUENCE [LARGE SCALE GENOMIC DNA]</scope>
    <source>
        <strain evidence="1">RCC 1115</strain>
    </source>
</reference>
<sequence length="263" mass="28572">MSDANDATLVLFGRAPTSPKCKTRLARGLNDRTLASRAYDAMVRCILWQTGNINATATTFYCASEDDRVACAALLRTDAAWGIAARREIPCETQIQSSDVGTRVADAFERASRKRAESSAVDPESVVVCVAGTDVPMFSARHFERARDLAMVEDGAVAFGPCGDGGFYCVAVRATKSNIDTLRAAFGDVPWSTSRTLESCVEACRARGLRPTTDMETLADVDEASDLARVARESLETPNLDEYSRECFDIMRACVDNSKYSDS</sequence>
<dbReference type="AlphaFoldDB" id="A0A1Y5IJ45"/>
<organism evidence="1">
    <name type="scientific">Ostreococcus tauri</name>
    <name type="common">Marine green alga</name>
    <dbReference type="NCBI Taxonomy" id="70448"/>
    <lineage>
        <taxon>Eukaryota</taxon>
        <taxon>Viridiplantae</taxon>
        <taxon>Chlorophyta</taxon>
        <taxon>Mamiellophyceae</taxon>
        <taxon>Mamiellales</taxon>
        <taxon>Bathycoccaceae</taxon>
        <taxon>Ostreococcus</taxon>
    </lineage>
</organism>
<dbReference type="InterPro" id="IPR029044">
    <property type="entry name" value="Nucleotide-diphossugar_trans"/>
</dbReference>
<proteinExistence type="predicted"/>
<dbReference type="PANTHER" id="PTHR36529">
    <property type="entry name" value="SLL1095 PROTEIN"/>
    <property type="match status" value="1"/>
</dbReference>